<name>A0A1G6JQC6_9BACI</name>
<dbReference type="GO" id="GO:0043748">
    <property type="term" value="F:O-succinylbenzoate synthase activity"/>
    <property type="evidence" value="ECO:0007669"/>
    <property type="project" value="UniProtKB-EC"/>
</dbReference>
<evidence type="ECO:0000256" key="1">
    <source>
        <dbReference type="ARBA" id="ARBA00001968"/>
    </source>
</evidence>
<dbReference type="GO" id="GO:0046872">
    <property type="term" value="F:metal ion binding"/>
    <property type="evidence" value="ECO:0007669"/>
    <property type="project" value="UniProtKB-KW"/>
</dbReference>
<dbReference type="Gene3D" id="3.20.20.120">
    <property type="entry name" value="Enolase-like C-terminal domain"/>
    <property type="match status" value="1"/>
</dbReference>
<evidence type="ECO:0000256" key="4">
    <source>
        <dbReference type="ARBA" id="ARBA00023239"/>
    </source>
</evidence>
<dbReference type="GO" id="GO:0016854">
    <property type="term" value="F:racemase and epimerase activity"/>
    <property type="evidence" value="ECO:0007669"/>
    <property type="project" value="UniProtKB-ARBA"/>
</dbReference>
<keyword evidence="4" id="KW-0456">Lyase</keyword>
<dbReference type="Proteomes" id="UP000198666">
    <property type="component" value="Unassembled WGS sequence"/>
</dbReference>
<dbReference type="SUPFAM" id="SSF54826">
    <property type="entry name" value="Enolase N-terminal domain-like"/>
    <property type="match status" value="1"/>
</dbReference>
<dbReference type="Pfam" id="PF02746">
    <property type="entry name" value="MR_MLE_N"/>
    <property type="match status" value="1"/>
</dbReference>
<keyword evidence="3" id="KW-0460">Magnesium</keyword>
<dbReference type="UniPathway" id="UPA00079"/>
<dbReference type="InterPro" id="IPR029017">
    <property type="entry name" value="Enolase-like_N"/>
</dbReference>
<dbReference type="UniPathway" id="UPA01057">
    <property type="reaction ID" value="UER00165"/>
</dbReference>
<dbReference type="GO" id="GO:0009234">
    <property type="term" value="P:menaquinone biosynthetic process"/>
    <property type="evidence" value="ECO:0007669"/>
    <property type="project" value="UniProtKB-UniRule"/>
</dbReference>
<dbReference type="SFLD" id="SFLDS00001">
    <property type="entry name" value="Enolase"/>
    <property type="match status" value="1"/>
</dbReference>
<dbReference type="SMART" id="SM00922">
    <property type="entry name" value="MR_MLE"/>
    <property type="match status" value="1"/>
</dbReference>
<dbReference type="AlphaFoldDB" id="A0A1G6JQC6"/>
<evidence type="ECO:0000256" key="6">
    <source>
        <dbReference type="NCBIfam" id="TIGR01928"/>
    </source>
</evidence>
<evidence type="ECO:0000256" key="3">
    <source>
        <dbReference type="ARBA" id="ARBA00022842"/>
    </source>
</evidence>
<dbReference type="Gene3D" id="3.30.390.10">
    <property type="entry name" value="Enolase-like, N-terminal domain"/>
    <property type="match status" value="1"/>
</dbReference>
<dbReference type="InterPro" id="IPR029065">
    <property type="entry name" value="Enolase_C-like"/>
</dbReference>
<dbReference type="EMBL" id="FMZB01000001">
    <property type="protein sequence ID" value="SDC20924.1"/>
    <property type="molecule type" value="Genomic_DNA"/>
</dbReference>
<comment type="cofactor">
    <cofactor evidence="1">
        <name>a divalent metal cation</name>
        <dbReference type="ChEBI" id="CHEBI:60240"/>
    </cofactor>
</comment>
<evidence type="ECO:0000313" key="9">
    <source>
        <dbReference type="Proteomes" id="UP000198666"/>
    </source>
</evidence>
<dbReference type="EC" id="4.2.1.113" evidence="5 6"/>
<accession>A0A1G6JQC6</accession>
<evidence type="ECO:0000259" key="7">
    <source>
        <dbReference type="SMART" id="SM00922"/>
    </source>
</evidence>
<feature type="domain" description="Mandelate racemase/muconate lactonizing enzyme C-terminal" evidence="7">
    <location>
        <begin position="141"/>
        <end position="233"/>
    </location>
</feature>
<sequence>MMEVKGYRLFRYTLPLKQPFTTHAGVLHEREGIIVELQDIDGRLGYGEGVAFAEPFYTSETVASSWILLQQSLLPLLFAGKVNHPTDVPKLFAGIVGNQMAKAAVEGAIWDLYAKQQNRSLASCIGGTRTKAKAGAVISLSDDLEQTIEMIRRQGFERAKLKVSKYNERQAIEQVTLIDPELSLMIDGNGMYRERDLPLLADLDSLNLQMIEQPFPSGDIVLHQRLQEQMQTTVCLDETVESWQDAWQALALGACRTINIKIGRVGGLTAAIRIHDLCQQAGLPVWCGGMVETGISKAHNLALASLQGFSIPGDLSGSDRYFERDLLQEPLRVEKGSIQIPANPGIGVEVDMEYLLHVSKEVKEGE</sequence>
<keyword evidence="9" id="KW-1185">Reference proteome</keyword>
<evidence type="ECO:0000256" key="2">
    <source>
        <dbReference type="ARBA" id="ARBA00022723"/>
    </source>
</evidence>
<dbReference type="STRING" id="361279.SAMN05421663_101664"/>
<protein>
    <recommendedName>
        <fullName evidence="5 6">o-succinylbenzoate synthase</fullName>
        <ecNumber evidence="5 6">4.2.1.113</ecNumber>
    </recommendedName>
</protein>
<proteinExistence type="predicted"/>
<dbReference type="PANTHER" id="PTHR48073:SF5">
    <property type="entry name" value="O-SUCCINYLBENZOATE SYNTHASE"/>
    <property type="match status" value="1"/>
</dbReference>
<dbReference type="InterPro" id="IPR010197">
    <property type="entry name" value="OSBS/NAAAR"/>
</dbReference>
<keyword evidence="2" id="KW-0479">Metal-binding</keyword>
<dbReference type="SFLD" id="SFLDF00009">
    <property type="entry name" value="o-succinylbenzoate_synthase"/>
    <property type="match status" value="1"/>
</dbReference>
<dbReference type="Pfam" id="PF13378">
    <property type="entry name" value="MR_MLE_C"/>
    <property type="match status" value="1"/>
</dbReference>
<gene>
    <name evidence="8" type="ORF">SAMN05421663_101664</name>
</gene>
<dbReference type="SUPFAM" id="SSF51604">
    <property type="entry name" value="Enolase C-terminal domain-like"/>
    <property type="match status" value="1"/>
</dbReference>
<dbReference type="InterPro" id="IPR013341">
    <property type="entry name" value="Mandelate_racemase_N_dom"/>
</dbReference>
<dbReference type="InterPro" id="IPR013342">
    <property type="entry name" value="Mandelate_racemase_C"/>
</dbReference>
<evidence type="ECO:0000313" key="8">
    <source>
        <dbReference type="EMBL" id="SDC20924.1"/>
    </source>
</evidence>
<dbReference type="NCBIfam" id="TIGR01928">
    <property type="entry name" value="menC_lowGC_arch"/>
    <property type="match status" value="1"/>
</dbReference>
<organism evidence="8 9">
    <name type="scientific">Terribacillus halophilus</name>
    <dbReference type="NCBI Taxonomy" id="361279"/>
    <lineage>
        <taxon>Bacteria</taxon>
        <taxon>Bacillati</taxon>
        <taxon>Bacillota</taxon>
        <taxon>Bacilli</taxon>
        <taxon>Bacillales</taxon>
        <taxon>Bacillaceae</taxon>
        <taxon>Terribacillus</taxon>
    </lineage>
</organism>
<reference evidence="9" key="1">
    <citation type="submission" date="2016-10" db="EMBL/GenBank/DDBJ databases">
        <authorList>
            <person name="Varghese N."/>
            <person name="Submissions S."/>
        </authorList>
    </citation>
    <scope>NUCLEOTIDE SEQUENCE [LARGE SCALE GENOMIC DNA]</scope>
    <source>
        <strain evidence="9">DSM 21620</strain>
    </source>
</reference>
<dbReference type="RefSeq" id="WP_244499224.1">
    <property type="nucleotide sequence ID" value="NZ_FMZB01000001.1"/>
</dbReference>
<dbReference type="PANTHER" id="PTHR48073">
    <property type="entry name" value="O-SUCCINYLBENZOATE SYNTHASE-RELATED"/>
    <property type="match status" value="1"/>
</dbReference>
<dbReference type="InterPro" id="IPR036849">
    <property type="entry name" value="Enolase-like_C_sf"/>
</dbReference>
<evidence type="ECO:0000256" key="5">
    <source>
        <dbReference type="ARBA" id="ARBA00029491"/>
    </source>
</evidence>
<dbReference type="SFLD" id="SFLDG00180">
    <property type="entry name" value="muconate_cycloisomerase"/>
    <property type="match status" value="1"/>
</dbReference>